<dbReference type="InterPro" id="IPR005225">
    <property type="entry name" value="Small_GTP-bd"/>
</dbReference>
<feature type="region of interest" description="Disordered" evidence="6">
    <location>
        <begin position="44"/>
        <end position="298"/>
    </location>
</feature>
<dbReference type="SMART" id="SM00175">
    <property type="entry name" value="RAB"/>
    <property type="match status" value="1"/>
</dbReference>
<dbReference type="InterPro" id="IPR030697">
    <property type="entry name" value="Rab29/Rab38/Rab32"/>
</dbReference>
<keyword evidence="4" id="KW-0449">Lipoprotein</keyword>
<gene>
    <name evidence="7" type="ORF">LSTR_LSTR011934</name>
</gene>
<keyword evidence="2" id="KW-0547">Nucleotide-binding</keyword>
<dbReference type="PANTHER" id="PTHR47981">
    <property type="entry name" value="RAB FAMILY"/>
    <property type="match status" value="1"/>
</dbReference>
<dbReference type="AlphaFoldDB" id="A0A482WY40"/>
<comment type="similarity">
    <text evidence="1">Belongs to the small GTPase superfamily. Rab family.</text>
</comment>
<evidence type="ECO:0000256" key="4">
    <source>
        <dbReference type="ARBA" id="ARBA00023288"/>
    </source>
</evidence>
<comment type="caution">
    <text evidence="7">The sequence shown here is derived from an EMBL/GenBank/DDBJ whole genome shotgun (WGS) entry which is preliminary data.</text>
</comment>
<dbReference type="SMR" id="A0A482WY40"/>
<dbReference type="GO" id="GO:0090385">
    <property type="term" value="P:phagosome-lysosome fusion"/>
    <property type="evidence" value="ECO:0007669"/>
    <property type="project" value="TreeGrafter"/>
</dbReference>
<evidence type="ECO:0008006" key="9">
    <source>
        <dbReference type="Google" id="ProtNLM"/>
    </source>
</evidence>
<evidence type="ECO:0000256" key="5">
    <source>
        <dbReference type="ARBA" id="ARBA00023289"/>
    </source>
</evidence>
<keyword evidence="3" id="KW-0342">GTP-binding</keyword>
<dbReference type="GO" id="GO:0005770">
    <property type="term" value="C:late endosome"/>
    <property type="evidence" value="ECO:0007669"/>
    <property type="project" value="TreeGrafter"/>
</dbReference>
<dbReference type="NCBIfam" id="TIGR00231">
    <property type="entry name" value="small_GTP"/>
    <property type="match status" value="1"/>
</dbReference>
<evidence type="ECO:0000256" key="1">
    <source>
        <dbReference type="ARBA" id="ARBA00006270"/>
    </source>
</evidence>
<keyword evidence="5" id="KW-0636">Prenylation</keyword>
<dbReference type="GO" id="GO:0008333">
    <property type="term" value="P:endosome to lysosome transport"/>
    <property type="evidence" value="ECO:0007669"/>
    <property type="project" value="TreeGrafter"/>
</dbReference>
<dbReference type="PANTHER" id="PTHR47981:SF39">
    <property type="entry name" value="RAS-RELATED PROTEIN RAB"/>
    <property type="match status" value="1"/>
</dbReference>
<dbReference type="InterPro" id="IPR001806">
    <property type="entry name" value="Small_GTPase"/>
</dbReference>
<feature type="compositionally biased region" description="Basic and acidic residues" evidence="6">
    <location>
        <begin position="278"/>
        <end position="288"/>
    </location>
</feature>
<feature type="compositionally biased region" description="Basic and acidic residues" evidence="6">
    <location>
        <begin position="48"/>
        <end position="57"/>
    </location>
</feature>
<feature type="compositionally biased region" description="Polar residues" evidence="6">
    <location>
        <begin position="233"/>
        <end position="245"/>
    </location>
</feature>
<feature type="compositionally biased region" description="Basic residues" evidence="6">
    <location>
        <begin position="68"/>
        <end position="77"/>
    </location>
</feature>
<evidence type="ECO:0000313" key="7">
    <source>
        <dbReference type="EMBL" id="RZF38444.1"/>
    </source>
</evidence>
<proteinExistence type="inferred from homology"/>
<dbReference type="GO" id="GO:0005525">
    <property type="term" value="F:GTP binding"/>
    <property type="evidence" value="ECO:0007669"/>
    <property type="project" value="UniProtKB-KW"/>
</dbReference>
<keyword evidence="8" id="KW-1185">Reference proteome</keyword>
<dbReference type="InterPro" id="IPR027417">
    <property type="entry name" value="P-loop_NTPase"/>
</dbReference>
<feature type="compositionally biased region" description="Polar residues" evidence="6">
    <location>
        <begin position="289"/>
        <end position="298"/>
    </location>
</feature>
<dbReference type="PROSITE" id="PS51419">
    <property type="entry name" value="RAB"/>
    <property type="match status" value="1"/>
</dbReference>
<dbReference type="PRINTS" id="PR00449">
    <property type="entry name" value="RASTRNSFRMNG"/>
</dbReference>
<protein>
    <recommendedName>
        <fullName evidence="9">Ras-related protein Rab</fullName>
    </recommendedName>
</protein>
<dbReference type="Proteomes" id="UP000291343">
    <property type="component" value="Unassembled WGS sequence"/>
</dbReference>
<dbReference type="GO" id="GO:0005764">
    <property type="term" value="C:lysosome"/>
    <property type="evidence" value="ECO:0007669"/>
    <property type="project" value="TreeGrafter"/>
</dbReference>
<dbReference type="SMART" id="SM00176">
    <property type="entry name" value="RAN"/>
    <property type="match status" value="1"/>
</dbReference>
<dbReference type="InParanoid" id="A0A482WY40"/>
<dbReference type="GO" id="GO:0045335">
    <property type="term" value="C:phagocytic vesicle"/>
    <property type="evidence" value="ECO:0007669"/>
    <property type="project" value="TreeGrafter"/>
</dbReference>
<dbReference type="OrthoDB" id="245989at2759"/>
<dbReference type="Gene3D" id="3.40.50.300">
    <property type="entry name" value="P-loop containing nucleotide triphosphate hydrolases"/>
    <property type="match status" value="1"/>
</dbReference>
<dbReference type="FunFam" id="3.40.50.300:FF:000222">
    <property type="entry name" value="RAB32, member RAS oncogene family"/>
    <property type="match status" value="1"/>
</dbReference>
<dbReference type="CDD" id="cd04107">
    <property type="entry name" value="Rab32_Rab38"/>
    <property type="match status" value="1"/>
</dbReference>
<dbReference type="FunCoup" id="A0A482WY40">
    <property type="interactions" value="14"/>
</dbReference>
<evidence type="ECO:0000313" key="8">
    <source>
        <dbReference type="Proteomes" id="UP000291343"/>
    </source>
</evidence>
<evidence type="ECO:0000256" key="3">
    <source>
        <dbReference type="ARBA" id="ARBA00023134"/>
    </source>
</evidence>
<dbReference type="SMART" id="SM00174">
    <property type="entry name" value="RHO"/>
    <property type="match status" value="1"/>
</dbReference>
<evidence type="ECO:0000256" key="2">
    <source>
        <dbReference type="ARBA" id="ARBA00022741"/>
    </source>
</evidence>
<dbReference type="PROSITE" id="PS51421">
    <property type="entry name" value="RAS"/>
    <property type="match status" value="1"/>
</dbReference>
<feature type="compositionally biased region" description="Basic and acidic residues" evidence="6">
    <location>
        <begin position="222"/>
        <end position="232"/>
    </location>
</feature>
<name>A0A482WY40_LAOST</name>
<accession>A0A482WY40</accession>
<organism evidence="7 8">
    <name type="scientific">Laodelphax striatellus</name>
    <name type="common">Small brown planthopper</name>
    <name type="synonym">Delphax striatella</name>
    <dbReference type="NCBI Taxonomy" id="195883"/>
    <lineage>
        <taxon>Eukaryota</taxon>
        <taxon>Metazoa</taxon>
        <taxon>Ecdysozoa</taxon>
        <taxon>Arthropoda</taxon>
        <taxon>Hexapoda</taxon>
        <taxon>Insecta</taxon>
        <taxon>Pterygota</taxon>
        <taxon>Neoptera</taxon>
        <taxon>Paraneoptera</taxon>
        <taxon>Hemiptera</taxon>
        <taxon>Auchenorrhyncha</taxon>
        <taxon>Fulgoroidea</taxon>
        <taxon>Delphacidae</taxon>
        <taxon>Criomorphinae</taxon>
        <taxon>Laodelphax</taxon>
    </lineage>
</organism>
<dbReference type="STRING" id="195883.A0A482WY40"/>
<dbReference type="EMBL" id="QKKF02022267">
    <property type="protein sequence ID" value="RZF38444.1"/>
    <property type="molecule type" value="Genomic_DNA"/>
</dbReference>
<evidence type="ECO:0000256" key="6">
    <source>
        <dbReference type="SAM" id="MobiDB-lite"/>
    </source>
</evidence>
<sequence>MSESSKPSTTCELNEIKLKTSSLDRKNKTRLSSLVRFSLKRTFSMSSKSKELEKGGEEEAVTATTGKKGGKKAKKNALMKTKTIGKTEAGEGSLDKGTSSKASSMVRRLSLDKIVPKLKGSSKSREENGDGRRSTTPDIKEQSVDLRQELEEAENRQRRDDLPVPKTSEESGDLSGDDFRTPVCQSPEGSVSDGGRAAPDSLTVSSSEASFESAFQTSKSSPESDKMERSVSDSETITPTDNMQDPLTDASYPNIDNQNSVPENKPVAAPTSKPSTQAKERPKLERSPSIRNSETQQALNDRRESLFKILVIGELGAGKTSIIKRYVHEFFSQNYRATIGVDFALKVLNWDQNTVVRLQLWDIAGQERFGNMTRVYYKEAVGALIVFDVTRAATFDAVLKWKQDLDSKVQLPDGSPIPCILLANKCDQPKEGIVSDKEKMNEYCKQNNFSDWFETSAKENINIDNAAKCLVEKILQNEKFNQKGDSQKDGNRVALGGRGQAELQDGKKKFCC</sequence>
<feature type="compositionally biased region" description="Low complexity" evidence="6">
    <location>
        <begin position="205"/>
        <end position="215"/>
    </location>
</feature>
<dbReference type="SUPFAM" id="SSF52540">
    <property type="entry name" value="P-loop containing nucleoside triphosphate hydrolases"/>
    <property type="match status" value="1"/>
</dbReference>
<dbReference type="GO" id="GO:0003924">
    <property type="term" value="F:GTPase activity"/>
    <property type="evidence" value="ECO:0007669"/>
    <property type="project" value="InterPro"/>
</dbReference>
<dbReference type="GO" id="GO:0005802">
    <property type="term" value="C:trans-Golgi network"/>
    <property type="evidence" value="ECO:0007669"/>
    <property type="project" value="InterPro"/>
</dbReference>
<dbReference type="SMART" id="SM00173">
    <property type="entry name" value="RAS"/>
    <property type="match status" value="1"/>
</dbReference>
<reference evidence="7 8" key="1">
    <citation type="journal article" date="2017" name="Gigascience">
        <title>Genome sequence of the small brown planthopper, Laodelphax striatellus.</title>
        <authorList>
            <person name="Zhu J."/>
            <person name="Jiang F."/>
            <person name="Wang X."/>
            <person name="Yang P."/>
            <person name="Bao Y."/>
            <person name="Zhao W."/>
            <person name="Wang W."/>
            <person name="Lu H."/>
            <person name="Wang Q."/>
            <person name="Cui N."/>
            <person name="Li J."/>
            <person name="Chen X."/>
            <person name="Luo L."/>
            <person name="Yu J."/>
            <person name="Kang L."/>
            <person name="Cui F."/>
        </authorList>
    </citation>
    <scope>NUCLEOTIDE SEQUENCE [LARGE SCALE GENOMIC DNA]</scope>
    <source>
        <strain evidence="7">Lst14</strain>
    </source>
</reference>
<dbReference type="Pfam" id="PF00071">
    <property type="entry name" value="Ras"/>
    <property type="match status" value="1"/>
</dbReference>
<feature type="compositionally biased region" description="Basic and acidic residues" evidence="6">
    <location>
        <begin position="123"/>
        <end position="169"/>
    </location>
</feature>